<feature type="domain" description="Ig-like" evidence="6">
    <location>
        <begin position="193"/>
        <end position="293"/>
    </location>
</feature>
<feature type="compositionally biased region" description="Low complexity" evidence="2">
    <location>
        <begin position="159"/>
        <end position="168"/>
    </location>
</feature>
<dbReference type="Gene3D" id="2.60.40.10">
    <property type="entry name" value="Immunoglobulins"/>
    <property type="match status" value="1"/>
</dbReference>
<dbReference type="InterPro" id="IPR013783">
    <property type="entry name" value="Ig-like_fold"/>
</dbReference>
<feature type="signal peptide" evidence="4">
    <location>
        <begin position="1"/>
        <end position="21"/>
    </location>
</feature>
<evidence type="ECO:0000313" key="7">
    <source>
        <dbReference type="EMBL" id="GAU91313.1"/>
    </source>
</evidence>
<keyword evidence="8" id="KW-1185">Reference proteome</keyword>
<evidence type="ECO:0000256" key="3">
    <source>
        <dbReference type="SAM" id="Phobius"/>
    </source>
</evidence>
<evidence type="ECO:0000313" key="8">
    <source>
        <dbReference type="Proteomes" id="UP000186922"/>
    </source>
</evidence>
<dbReference type="Proteomes" id="UP000186922">
    <property type="component" value="Unassembled WGS sequence"/>
</dbReference>
<dbReference type="AlphaFoldDB" id="A0A1D1UY01"/>
<dbReference type="InterPro" id="IPR007110">
    <property type="entry name" value="Ig-like_dom"/>
</dbReference>
<dbReference type="Gene3D" id="2.10.25.10">
    <property type="entry name" value="Laminin"/>
    <property type="match status" value="1"/>
</dbReference>
<dbReference type="STRING" id="947166.A0A1D1UY01"/>
<keyword evidence="3" id="KW-0472">Membrane</keyword>
<dbReference type="SMART" id="SM00409">
    <property type="entry name" value="IG"/>
    <property type="match status" value="1"/>
</dbReference>
<keyword evidence="1" id="KW-0245">EGF-like domain</keyword>
<keyword evidence="1" id="KW-1015">Disulfide bond</keyword>
<dbReference type="InterPro" id="IPR036179">
    <property type="entry name" value="Ig-like_dom_sf"/>
</dbReference>
<accession>A0A1D1UY01</accession>
<evidence type="ECO:0008006" key="9">
    <source>
        <dbReference type="Google" id="ProtNLM"/>
    </source>
</evidence>
<dbReference type="PROSITE" id="PS50026">
    <property type="entry name" value="EGF_3"/>
    <property type="match status" value="1"/>
</dbReference>
<organism evidence="7 8">
    <name type="scientific">Ramazzottius varieornatus</name>
    <name type="common">Water bear</name>
    <name type="synonym">Tardigrade</name>
    <dbReference type="NCBI Taxonomy" id="947166"/>
    <lineage>
        <taxon>Eukaryota</taxon>
        <taxon>Metazoa</taxon>
        <taxon>Ecdysozoa</taxon>
        <taxon>Tardigrada</taxon>
        <taxon>Eutardigrada</taxon>
        <taxon>Parachela</taxon>
        <taxon>Hypsibioidea</taxon>
        <taxon>Ramazzottiidae</taxon>
        <taxon>Ramazzottius</taxon>
    </lineage>
</organism>
<name>A0A1D1UY01_RAMVA</name>
<sequence>MLLTNILISGFVLFSPPSITAVKHRSGLSRRKQSYQPLIPLPERSLDYPPSYSSRSKPSFWLHREARKNAYFGFPESERFDHSNLVYSRLIGKSVGPGERHSSVLNLSSRSSILMQYKQPPKSRTEEENFDAMNDIDFKTWKPTPPTTANPKAKPPKAPTRTSKSTPKAPLPAAKPKPNKDTETKRKIGHQPPSHFLTAQDIASLVKEQGREGETLRLTCPNILQSTFPQPPDVVWISPENMELKTGHTGARHVIQPDGALIIHKLTSVDRGVYKCSFIINGKAMKNGTVLVSIEDCSTSPCMNGGVCEDLEGKTKSKLFCRCPDAYEGRYCENKKNLWMLLVPFVGSAVVLLAIIAVIVRFTCFKKKKPLEITHEETQRLLSTEGDAGQKRPPSLVKPLPPLRTTPSGHLPFYDVQTQSGDPAYWPDKRFSYEKFQDGVVTQTGNVEDYGGHRRGSQWVGPYAAHSAQTLPFYDQYGNEVTDMNTPYPEVPLREVLRQPSNEQYLTNVPVMNYGSREWYPQAQTVPRRSNRNFNRP</sequence>
<feature type="region of interest" description="Disordered" evidence="2">
    <location>
        <begin position="137"/>
        <end position="193"/>
    </location>
</feature>
<dbReference type="PROSITE" id="PS50835">
    <property type="entry name" value="IG_LIKE"/>
    <property type="match status" value="1"/>
</dbReference>
<reference evidence="7 8" key="1">
    <citation type="journal article" date="2016" name="Nat. Commun.">
        <title>Extremotolerant tardigrade genome and improved radiotolerance of human cultured cells by tardigrade-unique protein.</title>
        <authorList>
            <person name="Hashimoto T."/>
            <person name="Horikawa D.D."/>
            <person name="Saito Y."/>
            <person name="Kuwahara H."/>
            <person name="Kozuka-Hata H."/>
            <person name="Shin-I T."/>
            <person name="Minakuchi Y."/>
            <person name="Ohishi K."/>
            <person name="Motoyama A."/>
            <person name="Aizu T."/>
            <person name="Enomoto A."/>
            <person name="Kondo K."/>
            <person name="Tanaka S."/>
            <person name="Hara Y."/>
            <person name="Koshikawa S."/>
            <person name="Sagara H."/>
            <person name="Miura T."/>
            <person name="Yokobori S."/>
            <person name="Miyagawa K."/>
            <person name="Suzuki Y."/>
            <person name="Kubo T."/>
            <person name="Oyama M."/>
            <person name="Kohara Y."/>
            <person name="Fujiyama A."/>
            <person name="Arakawa K."/>
            <person name="Katayama T."/>
            <person name="Toyoda A."/>
            <person name="Kunieda T."/>
        </authorList>
    </citation>
    <scope>NUCLEOTIDE SEQUENCE [LARGE SCALE GENOMIC DNA]</scope>
    <source>
        <strain evidence="7 8">YOKOZUNA-1</strain>
    </source>
</reference>
<protein>
    <recommendedName>
        <fullName evidence="9">EGF-like domain-containing protein</fullName>
    </recommendedName>
</protein>
<dbReference type="EMBL" id="BDGG01000002">
    <property type="protein sequence ID" value="GAU91313.1"/>
    <property type="molecule type" value="Genomic_DNA"/>
</dbReference>
<gene>
    <name evidence="7" type="primary">RvY_03590-1</name>
    <name evidence="7" type="synonym">RvY_03590.1</name>
    <name evidence="7" type="ORF">RvY_03590</name>
</gene>
<evidence type="ECO:0000256" key="1">
    <source>
        <dbReference type="PROSITE-ProRule" id="PRU00076"/>
    </source>
</evidence>
<dbReference type="SUPFAM" id="SSF57196">
    <property type="entry name" value="EGF/Laminin"/>
    <property type="match status" value="1"/>
</dbReference>
<evidence type="ECO:0000259" key="6">
    <source>
        <dbReference type="PROSITE" id="PS50835"/>
    </source>
</evidence>
<keyword evidence="3" id="KW-0812">Transmembrane</keyword>
<feature type="domain" description="EGF-like" evidence="5">
    <location>
        <begin position="293"/>
        <end position="333"/>
    </location>
</feature>
<dbReference type="PROSITE" id="PS00022">
    <property type="entry name" value="EGF_1"/>
    <property type="match status" value="1"/>
</dbReference>
<comment type="caution">
    <text evidence="7">The sequence shown here is derived from an EMBL/GenBank/DDBJ whole genome shotgun (WGS) entry which is preliminary data.</text>
</comment>
<evidence type="ECO:0000256" key="2">
    <source>
        <dbReference type="SAM" id="MobiDB-lite"/>
    </source>
</evidence>
<dbReference type="InterPro" id="IPR000742">
    <property type="entry name" value="EGF"/>
</dbReference>
<feature type="transmembrane region" description="Helical" evidence="3">
    <location>
        <begin position="338"/>
        <end position="360"/>
    </location>
</feature>
<feature type="disulfide bond" evidence="1">
    <location>
        <begin position="323"/>
        <end position="332"/>
    </location>
</feature>
<dbReference type="InterPro" id="IPR003599">
    <property type="entry name" value="Ig_sub"/>
</dbReference>
<feature type="region of interest" description="Disordered" evidence="2">
    <location>
        <begin position="382"/>
        <end position="402"/>
    </location>
</feature>
<dbReference type="SUPFAM" id="SSF48726">
    <property type="entry name" value="Immunoglobulin"/>
    <property type="match status" value="1"/>
</dbReference>
<dbReference type="CDD" id="cd00054">
    <property type="entry name" value="EGF_CA"/>
    <property type="match status" value="1"/>
</dbReference>
<feature type="chain" id="PRO_5008897770" description="EGF-like domain-containing protein" evidence="4">
    <location>
        <begin position="22"/>
        <end position="537"/>
    </location>
</feature>
<proteinExistence type="predicted"/>
<dbReference type="CDD" id="cd00096">
    <property type="entry name" value="Ig"/>
    <property type="match status" value="1"/>
</dbReference>
<keyword evidence="3" id="KW-1133">Transmembrane helix</keyword>
<dbReference type="SMART" id="SM00181">
    <property type="entry name" value="EGF"/>
    <property type="match status" value="1"/>
</dbReference>
<comment type="caution">
    <text evidence="1">Lacks conserved residue(s) required for the propagation of feature annotation.</text>
</comment>
<evidence type="ECO:0000256" key="4">
    <source>
        <dbReference type="SAM" id="SignalP"/>
    </source>
</evidence>
<keyword evidence="4" id="KW-0732">Signal</keyword>
<evidence type="ECO:0000259" key="5">
    <source>
        <dbReference type="PROSITE" id="PS50026"/>
    </source>
</evidence>
<dbReference type="OrthoDB" id="6136598at2759"/>